<keyword evidence="2" id="KW-1185">Reference proteome</keyword>
<proteinExistence type="predicted"/>
<accession>A0ACB6ZJ26</accession>
<gene>
    <name evidence="1" type="ORF">BDM02DRAFT_3113654</name>
</gene>
<organism evidence="1 2">
    <name type="scientific">Thelephora ganbajun</name>
    <name type="common">Ganba fungus</name>
    <dbReference type="NCBI Taxonomy" id="370292"/>
    <lineage>
        <taxon>Eukaryota</taxon>
        <taxon>Fungi</taxon>
        <taxon>Dikarya</taxon>
        <taxon>Basidiomycota</taxon>
        <taxon>Agaricomycotina</taxon>
        <taxon>Agaricomycetes</taxon>
        <taxon>Thelephorales</taxon>
        <taxon>Thelephoraceae</taxon>
        <taxon>Thelephora</taxon>
    </lineage>
</organism>
<name>A0ACB6ZJ26_THEGA</name>
<reference evidence="1" key="1">
    <citation type="submission" date="2019-10" db="EMBL/GenBank/DDBJ databases">
        <authorList>
            <consortium name="DOE Joint Genome Institute"/>
            <person name="Kuo A."/>
            <person name="Miyauchi S."/>
            <person name="Kiss E."/>
            <person name="Drula E."/>
            <person name="Kohler A."/>
            <person name="Sanchez-Garcia M."/>
            <person name="Andreopoulos B."/>
            <person name="Barry K.W."/>
            <person name="Bonito G."/>
            <person name="Buee M."/>
            <person name="Carver A."/>
            <person name="Chen C."/>
            <person name="Cichocki N."/>
            <person name="Clum A."/>
            <person name="Culley D."/>
            <person name="Crous P.W."/>
            <person name="Fauchery L."/>
            <person name="Girlanda M."/>
            <person name="Hayes R."/>
            <person name="Keri Z."/>
            <person name="Labutti K."/>
            <person name="Lipzen A."/>
            <person name="Lombard V."/>
            <person name="Magnuson J."/>
            <person name="Maillard F."/>
            <person name="Morin E."/>
            <person name="Murat C."/>
            <person name="Nolan M."/>
            <person name="Ohm R."/>
            <person name="Pangilinan J."/>
            <person name="Pereira M."/>
            <person name="Perotto S."/>
            <person name="Peter M."/>
            <person name="Riley R."/>
            <person name="Sitrit Y."/>
            <person name="Stielow B."/>
            <person name="Szollosi G."/>
            <person name="Zifcakova L."/>
            <person name="Stursova M."/>
            <person name="Spatafora J.W."/>
            <person name="Tedersoo L."/>
            <person name="Vaario L.-M."/>
            <person name="Yamada A."/>
            <person name="Yan M."/>
            <person name="Wang P."/>
            <person name="Xu J."/>
            <person name="Bruns T."/>
            <person name="Baldrian P."/>
            <person name="Vilgalys R."/>
            <person name="Henrissat B."/>
            <person name="Grigoriev I.V."/>
            <person name="Hibbett D."/>
            <person name="Nagy L.G."/>
            <person name="Martin F.M."/>
        </authorList>
    </citation>
    <scope>NUCLEOTIDE SEQUENCE</scope>
    <source>
        <strain evidence="1">P2</strain>
    </source>
</reference>
<comment type="caution">
    <text evidence="1">The sequence shown here is derived from an EMBL/GenBank/DDBJ whole genome shotgun (WGS) entry which is preliminary data.</text>
</comment>
<evidence type="ECO:0000313" key="1">
    <source>
        <dbReference type="EMBL" id="KAF9649458.1"/>
    </source>
</evidence>
<dbReference type="Proteomes" id="UP000886501">
    <property type="component" value="Unassembled WGS sequence"/>
</dbReference>
<evidence type="ECO:0000313" key="2">
    <source>
        <dbReference type="Proteomes" id="UP000886501"/>
    </source>
</evidence>
<protein>
    <submittedName>
        <fullName evidence="1">Uncharacterized protein</fullName>
    </submittedName>
</protein>
<reference evidence="1" key="2">
    <citation type="journal article" date="2020" name="Nat. Commun.">
        <title>Large-scale genome sequencing of mycorrhizal fungi provides insights into the early evolution of symbiotic traits.</title>
        <authorList>
            <person name="Miyauchi S."/>
            <person name="Kiss E."/>
            <person name="Kuo A."/>
            <person name="Drula E."/>
            <person name="Kohler A."/>
            <person name="Sanchez-Garcia M."/>
            <person name="Morin E."/>
            <person name="Andreopoulos B."/>
            <person name="Barry K.W."/>
            <person name="Bonito G."/>
            <person name="Buee M."/>
            <person name="Carver A."/>
            <person name="Chen C."/>
            <person name="Cichocki N."/>
            <person name="Clum A."/>
            <person name="Culley D."/>
            <person name="Crous P.W."/>
            <person name="Fauchery L."/>
            <person name="Girlanda M."/>
            <person name="Hayes R.D."/>
            <person name="Keri Z."/>
            <person name="LaButti K."/>
            <person name="Lipzen A."/>
            <person name="Lombard V."/>
            <person name="Magnuson J."/>
            <person name="Maillard F."/>
            <person name="Murat C."/>
            <person name="Nolan M."/>
            <person name="Ohm R.A."/>
            <person name="Pangilinan J."/>
            <person name="Pereira M.F."/>
            <person name="Perotto S."/>
            <person name="Peter M."/>
            <person name="Pfister S."/>
            <person name="Riley R."/>
            <person name="Sitrit Y."/>
            <person name="Stielow J.B."/>
            <person name="Szollosi G."/>
            <person name="Zifcakova L."/>
            <person name="Stursova M."/>
            <person name="Spatafora J.W."/>
            <person name="Tedersoo L."/>
            <person name="Vaario L.M."/>
            <person name="Yamada A."/>
            <person name="Yan M."/>
            <person name="Wang P."/>
            <person name="Xu J."/>
            <person name="Bruns T."/>
            <person name="Baldrian P."/>
            <person name="Vilgalys R."/>
            <person name="Dunand C."/>
            <person name="Henrissat B."/>
            <person name="Grigoriev I.V."/>
            <person name="Hibbett D."/>
            <person name="Nagy L.G."/>
            <person name="Martin F.M."/>
        </authorList>
    </citation>
    <scope>NUCLEOTIDE SEQUENCE</scope>
    <source>
        <strain evidence="1">P2</strain>
    </source>
</reference>
<sequence length="91" mass="10221">MAGFPHEPTDDAGAFKYDRYWTGRTAWSEVFCNSRIFSRLMWLRVPPILKSGPEGFKDQEGERTVMVGNAIALGLIQGSTVALKHHLRGEI</sequence>
<dbReference type="EMBL" id="MU117997">
    <property type="protein sequence ID" value="KAF9649458.1"/>
    <property type="molecule type" value="Genomic_DNA"/>
</dbReference>